<dbReference type="Gene3D" id="3.90.550.10">
    <property type="entry name" value="Spore Coat Polysaccharide Biosynthesis Protein SpsA, Chain A"/>
    <property type="match status" value="1"/>
</dbReference>
<protein>
    <recommendedName>
        <fullName evidence="8">Molybdenum cofactor guanylyltransferase</fullName>
        <shortName evidence="8">MoCo guanylyltransferase</shortName>
        <ecNumber evidence="8">2.7.7.77</ecNumber>
    </recommendedName>
    <alternativeName>
        <fullName evidence="8">GTP:molybdopterin guanylyltransferase</fullName>
    </alternativeName>
    <alternativeName>
        <fullName evidence="8">Mo-MPT guanylyltransferase</fullName>
    </alternativeName>
    <alternativeName>
        <fullName evidence="8">Molybdopterin guanylyltransferase</fullName>
    </alternativeName>
    <alternativeName>
        <fullName evidence="8">Molybdopterin-guanine dinucleotide synthase</fullName>
        <shortName evidence="8">MGD synthase</shortName>
    </alternativeName>
</protein>
<keyword evidence="2 8" id="KW-0808">Transferase</keyword>
<dbReference type="PANTHER" id="PTHR19136:SF81">
    <property type="entry name" value="MOLYBDENUM COFACTOR GUANYLYLTRANSFERASE"/>
    <property type="match status" value="1"/>
</dbReference>
<dbReference type="OrthoDB" id="9788394at2"/>
<name>A0A5R9JB67_9PROT</name>
<dbReference type="GO" id="GO:0005737">
    <property type="term" value="C:cytoplasm"/>
    <property type="evidence" value="ECO:0007669"/>
    <property type="project" value="UniProtKB-SubCell"/>
</dbReference>
<evidence type="ECO:0000256" key="4">
    <source>
        <dbReference type="ARBA" id="ARBA00022741"/>
    </source>
</evidence>
<dbReference type="GO" id="GO:0061603">
    <property type="term" value="F:molybdenum cofactor guanylyltransferase activity"/>
    <property type="evidence" value="ECO:0007669"/>
    <property type="project" value="UniProtKB-EC"/>
</dbReference>
<comment type="catalytic activity">
    <reaction evidence="8">
        <text>Mo-molybdopterin + GTP + H(+) = Mo-molybdopterin guanine dinucleotide + diphosphate</text>
        <dbReference type="Rhea" id="RHEA:34243"/>
        <dbReference type="ChEBI" id="CHEBI:15378"/>
        <dbReference type="ChEBI" id="CHEBI:33019"/>
        <dbReference type="ChEBI" id="CHEBI:37565"/>
        <dbReference type="ChEBI" id="CHEBI:71302"/>
        <dbReference type="ChEBI" id="CHEBI:71310"/>
        <dbReference type="EC" id="2.7.7.77"/>
    </reaction>
</comment>
<sequence>MSGRVAGLILAGGEGRRMGGVDKPLLPLGGRPLLRHVLDRLAPQVGPLVLSANGDPARYAAHDLPVLADEVPGQGPLAGLLRGLDWAAGQGCDSLLSVPGDTPFIPADLLVALSPAPAVAISAGVRHHLVAHWPCDCRTALRRFLATDARRSVFVFARLLGLREVEFGEPDPFFNINTPEELAVAASRLASVPSPPTPAPG</sequence>
<dbReference type="AlphaFoldDB" id="A0A5R9JB67"/>
<feature type="binding site" evidence="8">
    <location>
        <position position="101"/>
    </location>
    <ligand>
        <name>GTP</name>
        <dbReference type="ChEBI" id="CHEBI:37565"/>
    </ligand>
</feature>
<accession>A0A5R9JB67</accession>
<keyword evidence="6 8" id="KW-0342">GTP-binding</keyword>
<evidence type="ECO:0000256" key="2">
    <source>
        <dbReference type="ARBA" id="ARBA00022679"/>
    </source>
</evidence>
<comment type="caution">
    <text evidence="10">The sequence shown here is derived from an EMBL/GenBank/DDBJ whole genome shotgun (WGS) entry which is preliminary data.</text>
</comment>
<proteinExistence type="inferred from homology"/>
<dbReference type="InterPro" id="IPR029044">
    <property type="entry name" value="Nucleotide-diphossugar_trans"/>
</dbReference>
<feature type="binding site" evidence="8">
    <location>
        <position position="101"/>
    </location>
    <ligand>
        <name>Mg(2+)</name>
        <dbReference type="ChEBI" id="CHEBI:18420"/>
    </ligand>
</feature>
<dbReference type="GO" id="GO:0005525">
    <property type="term" value="F:GTP binding"/>
    <property type="evidence" value="ECO:0007669"/>
    <property type="project" value="UniProtKB-UniRule"/>
</dbReference>
<evidence type="ECO:0000256" key="5">
    <source>
        <dbReference type="ARBA" id="ARBA00022842"/>
    </source>
</evidence>
<dbReference type="GO" id="GO:1902758">
    <property type="term" value="P:bis(molybdopterin guanine dinucleotide)molybdenum biosynthetic process"/>
    <property type="evidence" value="ECO:0007669"/>
    <property type="project" value="TreeGrafter"/>
</dbReference>
<dbReference type="Proteomes" id="UP000305654">
    <property type="component" value="Unassembled WGS sequence"/>
</dbReference>
<dbReference type="EMBL" id="VCDI01000006">
    <property type="protein sequence ID" value="TLU71488.1"/>
    <property type="molecule type" value="Genomic_DNA"/>
</dbReference>
<dbReference type="RefSeq" id="WP_138327126.1">
    <property type="nucleotide sequence ID" value="NZ_VCDI01000006.1"/>
</dbReference>
<comment type="domain">
    <text evidence="8">The N-terminal domain determines nucleotide recognition and specific binding, while the C-terminal domain determines the specific binding to the target protein.</text>
</comment>
<dbReference type="NCBIfam" id="TIGR02665">
    <property type="entry name" value="molyb_mobA"/>
    <property type="match status" value="1"/>
</dbReference>
<comment type="subunit">
    <text evidence="8">Monomer.</text>
</comment>
<comment type="cofactor">
    <cofactor evidence="8">
        <name>Mg(2+)</name>
        <dbReference type="ChEBI" id="CHEBI:18420"/>
    </cofactor>
</comment>
<evidence type="ECO:0000256" key="8">
    <source>
        <dbReference type="HAMAP-Rule" id="MF_00316"/>
    </source>
</evidence>
<evidence type="ECO:0000256" key="1">
    <source>
        <dbReference type="ARBA" id="ARBA00022490"/>
    </source>
</evidence>
<keyword evidence="4 8" id="KW-0547">Nucleotide-binding</keyword>
<keyword evidence="11" id="KW-1185">Reference proteome</keyword>
<evidence type="ECO:0000256" key="6">
    <source>
        <dbReference type="ARBA" id="ARBA00023134"/>
    </source>
</evidence>
<comment type="caution">
    <text evidence="8">Lacks conserved residue(s) required for the propagation of feature annotation.</text>
</comment>
<keyword evidence="1 8" id="KW-0963">Cytoplasm</keyword>
<evidence type="ECO:0000256" key="3">
    <source>
        <dbReference type="ARBA" id="ARBA00022723"/>
    </source>
</evidence>
<dbReference type="PANTHER" id="PTHR19136">
    <property type="entry name" value="MOLYBDENUM COFACTOR GUANYLYLTRANSFERASE"/>
    <property type="match status" value="1"/>
</dbReference>
<feature type="binding site" evidence="8">
    <location>
        <position position="23"/>
    </location>
    <ligand>
        <name>GTP</name>
        <dbReference type="ChEBI" id="CHEBI:37565"/>
    </ligand>
</feature>
<keyword evidence="5 8" id="KW-0460">Magnesium</keyword>
<keyword evidence="7 8" id="KW-0501">Molybdenum cofactor biosynthesis</keyword>
<evidence type="ECO:0000256" key="7">
    <source>
        <dbReference type="ARBA" id="ARBA00023150"/>
    </source>
</evidence>
<dbReference type="SUPFAM" id="SSF53448">
    <property type="entry name" value="Nucleotide-diphospho-sugar transferases"/>
    <property type="match status" value="1"/>
</dbReference>
<gene>
    <name evidence="8 10" type="primary">mobA</name>
    <name evidence="10" type="ORF">FE263_16470</name>
</gene>
<keyword evidence="3 8" id="KW-0479">Metal-binding</keyword>
<organism evidence="10 11">
    <name type="scientific">Lichenicoccus roseus</name>
    <dbReference type="NCBI Taxonomy" id="2683649"/>
    <lineage>
        <taxon>Bacteria</taxon>
        <taxon>Pseudomonadati</taxon>
        <taxon>Pseudomonadota</taxon>
        <taxon>Alphaproteobacteria</taxon>
        <taxon>Acetobacterales</taxon>
        <taxon>Acetobacteraceae</taxon>
        <taxon>Lichenicoccus</taxon>
    </lineage>
</organism>
<evidence type="ECO:0000313" key="10">
    <source>
        <dbReference type="EMBL" id="TLU71488.1"/>
    </source>
</evidence>
<dbReference type="InterPro" id="IPR025877">
    <property type="entry name" value="MobA-like_NTP_Trfase"/>
</dbReference>
<dbReference type="GO" id="GO:0046872">
    <property type="term" value="F:metal ion binding"/>
    <property type="evidence" value="ECO:0007669"/>
    <property type="project" value="UniProtKB-KW"/>
</dbReference>
<reference evidence="10 11" key="1">
    <citation type="submission" date="2019-05" db="EMBL/GenBank/DDBJ databases">
        <authorList>
            <person name="Pankratov T."/>
            <person name="Grouzdev D."/>
        </authorList>
    </citation>
    <scope>NUCLEOTIDE SEQUENCE [LARGE SCALE GENOMIC DNA]</scope>
    <source>
        <strain evidence="10 11">KEBCLARHB70R</strain>
    </source>
</reference>
<feature type="binding site" evidence="8">
    <location>
        <position position="69"/>
    </location>
    <ligand>
        <name>GTP</name>
        <dbReference type="ChEBI" id="CHEBI:37565"/>
    </ligand>
</feature>
<feature type="binding site" evidence="8">
    <location>
        <begin position="10"/>
        <end position="12"/>
    </location>
    <ligand>
        <name>GTP</name>
        <dbReference type="ChEBI" id="CHEBI:37565"/>
    </ligand>
</feature>
<dbReference type="HAMAP" id="MF_00316">
    <property type="entry name" value="MobA"/>
    <property type="match status" value="1"/>
</dbReference>
<comment type="function">
    <text evidence="8">Transfers a GMP moiety from GTP to Mo-molybdopterin (Mo-MPT) cofactor (Moco or molybdenum cofactor) to form Mo-molybdopterin guanine dinucleotide (Mo-MGD) cofactor.</text>
</comment>
<evidence type="ECO:0000259" key="9">
    <source>
        <dbReference type="Pfam" id="PF12804"/>
    </source>
</evidence>
<dbReference type="CDD" id="cd02503">
    <property type="entry name" value="MobA"/>
    <property type="match status" value="1"/>
</dbReference>
<comment type="similarity">
    <text evidence="8">Belongs to the MobA family.</text>
</comment>
<comment type="subcellular location">
    <subcellularLocation>
        <location evidence="8">Cytoplasm</location>
    </subcellularLocation>
</comment>
<dbReference type="EC" id="2.7.7.77" evidence="8"/>
<keyword evidence="10" id="KW-0548">Nucleotidyltransferase</keyword>
<dbReference type="Pfam" id="PF12804">
    <property type="entry name" value="NTP_transf_3"/>
    <property type="match status" value="1"/>
</dbReference>
<evidence type="ECO:0000313" key="11">
    <source>
        <dbReference type="Proteomes" id="UP000305654"/>
    </source>
</evidence>
<feature type="domain" description="MobA-like NTP transferase" evidence="9">
    <location>
        <begin position="7"/>
        <end position="153"/>
    </location>
</feature>
<dbReference type="InterPro" id="IPR013482">
    <property type="entry name" value="Molybde_CF_guanTrfase"/>
</dbReference>